<feature type="domain" description="PurM-like C-terminal" evidence="4">
    <location>
        <begin position="149"/>
        <end position="260"/>
    </location>
</feature>
<dbReference type="SUPFAM" id="SSF56042">
    <property type="entry name" value="PurM C-terminal domain-like"/>
    <property type="match status" value="1"/>
</dbReference>
<evidence type="ECO:0000259" key="4">
    <source>
        <dbReference type="Pfam" id="PF02769"/>
    </source>
</evidence>
<reference evidence="5" key="1">
    <citation type="journal article" date="2014" name="Int. J. Syst. Evol. Microbiol.">
        <title>Complete genome sequence of Corynebacterium casei LMG S-19264T (=DSM 44701T), isolated from a smear-ripened cheese.</title>
        <authorList>
            <consortium name="US DOE Joint Genome Institute (JGI-PGF)"/>
            <person name="Walter F."/>
            <person name="Albersmeier A."/>
            <person name="Kalinowski J."/>
            <person name="Ruckert C."/>
        </authorList>
    </citation>
    <scope>NUCLEOTIDE SEQUENCE</scope>
    <source>
        <strain evidence="5">CGMCC 1.15360</strain>
    </source>
</reference>
<protein>
    <recommendedName>
        <fullName evidence="2">Thiamine-monophosphate kinase</fullName>
        <shortName evidence="2">TMP kinase</shortName>
        <shortName evidence="2">Thiamine-phosphate kinase</shortName>
        <ecNumber evidence="2">2.7.4.16</ecNumber>
    </recommendedName>
</protein>
<feature type="binding site" evidence="2">
    <location>
        <position position="26"/>
    </location>
    <ligand>
        <name>Mg(2+)</name>
        <dbReference type="ChEBI" id="CHEBI:18420"/>
        <label>3</label>
    </ligand>
</feature>
<dbReference type="Pfam" id="PF02769">
    <property type="entry name" value="AIRS_C"/>
    <property type="match status" value="1"/>
</dbReference>
<keyword evidence="2" id="KW-0547">Nucleotide-binding</keyword>
<feature type="binding site" evidence="2">
    <location>
        <begin position="114"/>
        <end position="115"/>
    </location>
    <ligand>
        <name>ATP</name>
        <dbReference type="ChEBI" id="CHEBI:30616"/>
    </ligand>
</feature>
<accession>A0A916Z5C8</accession>
<name>A0A916Z5C8_9SPHN</name>
<dbReference type="PANTHER" id="PTHR30270:SF0">
    <property type="entry name" value="THIAMINE-MONOPHOSPHATE KINASE"/>
    <property type="match status" value="1"/>
</dbReference>
<dbReference type="PANTHER" id="PTHR30270">
    <property type="entry name" value="THIAMINE-MONOPHOSPHATE KINASE"/>
    <property type="match status" value="1"/>
</dbReference>
<gene>
    <name evidence="2 5" type="primary">thiL</name>
    <name evidence="5" type="ORF">GCM10010990_28960</name>
</gene>
<comment type="caution">
    <text evidence="5">The sequence shown here is derived from an EMBL/GenBank/DDBJ whole genome shotgun (WGS) entry which is preliminary data.</text>
</comment>
<dbReference type="Gene3D" id="3.30.1330.10">
    <property type="entry name" value="PurM-like, N-terminal domain"/>
    <property type="match status" value="1"/>
</dbReference>
<reference evidence="5" key="2">
    <citation type="submission" date="2020-09" db="EMBL/GenBank/DDBJ databases">
        <authorList>
            <person name="Sun Q."/>
            <person name="Zhou Y."/>
        </authorList>
    </citation>
    <scope>NUCLEOTIDE SEQUENCE</scope>
    <source>
        <strain evidence="5">CGMCC 1.15360</strain>
    </source>
</reference>
<dbReference type="HAMAP" id="MF_02128">
    <property type="entry name" value="TMP_kinase"/>
    <property type="match status" value="1"/>
</dbReference>
<evidence type="ECO:0000313" key="5">
    <source>
        <dbReference type="EMBL" id="GGD77445.1"/>
    </source>
</evidence>
<dbReference type="EC" id="2.7.4.16" evidence="2"/>
<keyword evidence="2 5" id="KW-0418">Kinase</keyword>
<feature type="binding site" evidence="2">
    <location>
        <position position="70"/>
    </location>
    <ligand>
        <name>Mg(2+)</name>
        <dbReference type="ChEBI" id="CHEBI:18420"/>
        <label>2</label>
    </ligand>
</feature>
<sequence length="305" mass="31698">MDSEDGFLSALRALALDPAARGLTDDAAVINTAPGALVLTHDTMIEGVHWLVGQNPADVAWKLVAVNLSDLAAKGCKPVGIMLSYMLGTAEWNASFVTGLGEALTAFDVPLLGGDTVAAKGMDAPLVLGITALGEPLRRPVPARKDACVGEAVWVTGTIGAALAGFEALQSGSKDCGESIAYRRPTPRLAEGRALAKWVGAMMDVSDGLMLDASRMADASDVTIAIETGAVPITPALARRRREAMSWGDDYELLFTLPEGSTPPVEATRIGKVQPRGGHPLLLDGSPPLSGSALGFRHNARVPGK</sequence>
<keyword evidence="2" id="KW-0460">Magnesium</keyword>
<evidence type="ECO:0000259" key="3">
    <source>
        <dbReference type="Pfam" id="PF00586"/>
    </source>
</evidence>
<feature type="binding site" evidence="2">
    <location>
        <position position="40"/>
    </location>
    <ligand>
        <name>Mg(2+)</name>
        <dbReference type="ChEBI" id="CHEBI:18420"/>
        <label>4</label>
    </ligand>
</feature>
<keyword evidence="2" id="KW-0479">Metal-binding</keyword>
<feature type="domain" description="PurM-like N-terminal" evidence="3">
    <location>
        <begin position="25"/>
        <end position="134"/>
    </location>
</feature>
<dbReference type="GO" id="GO:0009030">
    <property type="term" value="F:thiamine-phosphate kinase activity"/>
    <property type="evidence" value="ECO:0007669"/>
    <property type="project" value="UniProtKB-UniRule"/>
</dbReference>
<feature type="binding site" evidence="2">
    <location>
        <position position="249"/>
    </location>
    <ligand>
        <name>substrate</name>
    </ligand>
</feature>
<dbReference type="SUPFAM" id="SSF55326">
    <property type="entry name" value="PurM N-terminal domain-like"/>
    <property type="match status" value="1"/>
</dbReference>
<feature type="binding site" evidence="2">
    <location>
        <position position="49"/>
    </location>
    <ligand>
        <name>substrate</name>
    </ligand>
</feature>
<feature type="binding site" evidence="2">
    <location>
        <position position="42"/>
    </location>
    <ligand>
        <name>Mg(2+)</name>
        <dbReference type="ChEBI" id="CHEBI:18420"/>
        <label>2</label>
    </ligand>
</feature>
<comment type="function">
    <text evidence="2">Catalyzes the ATP-dependent phosphorylation of thiamine-monophosphate (TMP) to form thiamine-pyrophosphate (TPP), the active form of vitamin B1.</text>
</comment>
<feature type="binding site" evidence="2">
    <location>
        <position position="204"/>
    </location>
    <ligand>
        <name>Mg(2+)</name>
        <dbReference type="ChEBI" id="CHEBI:18420"/>
        <label>3</label>
    </ligand>
</feature>
<comment type="similarity">
    <text evidence="2">Belongs to the thiamine-monophosphate kinase family.</text>
</comment>
<feature type="binding site" evidence="2">
    <location>
        <position position="70"/>
    </location>
    <ligand>
        <name>Mg(2+)</name>
        <dbReference type="ChEBI" id="CHEBI:18420"/>
        <label>4</label>
    </ligand>
</feature>
<dbReference type="InterPro" id="IPR036676">
    <property type="entry name" value="PurM-like_C_sf"/>
</dbReference>
<dbReference type="Proteomes" id="UP000612349">
    <property type="component" value="Unassembled WGS sequence"/>
</dbReference>
<keyword evidence="2" id="KW-0067">ATP-binding</keyword>
<comment type="caution">
    <text evidence="2">Lacks conserved residue(s) required for the propagation of feature annotation.</text>
</comment>
<dbReference type="InterPro" id="IPR036921">
    <property type="entry name" value="PurM-like_N_sf"/>
</dbReference>
<feature type="binding site" evidence="2">
    <location>
        <position position="42"/>
    </location>
    <ligand>
        <name>Mg(2+)</name>
        <dbReference type="ChEBI" id="CHEBI:18420"/>
        <label>1</label>
    </ligand>
</feature>
<dbReference type="RefSeq" id="WP_066768906.1">
    <property type="nucleotide sequence ID" value="NZ_BMIP01000007.1"/>
</dbReference>
<dbReference type="Gene3D" id="3.90.650.10">
    <property type="entry name" value="PurM-like C-terminal domain"/>
    <property type="match status" value="1"/>
</dbReference>
<organism evidence="5 6">
    <name type="scientific">Croceicoccus mobilis</name>
    <dbReference type="NCBI Taxonomy" id="1703339"/>
    <lineage>
        <taxon>Bacteria</taxon>
        <taxon>Pseudomonadati</taxon>
        <taxon>Pseudomonadota</taxon>
        <taxon>Alphaproteobacteria</taxon>
        <taxon>Sphingomonadales</taxon>
        <taxon>Erythrobacteraceae</taxon>
        <taxon>Croceicoccus</taxon>
    </lineage>
</organism>
<dbReference type="InterPro" id="IPR016188">
    <property type="entry name" value="PurM-like_N"/>
</dbReference>
<dbReference type="GO" id="GO:0000287">
    <property type="term" value="F:magnesium ion binding"/>
    <property type="evidence" value="ECO:0007669"/>
    <property type="project" value="UniProtKB-UniRule"/>
</dbReference>
<feature type="binding site" evidence="2">
    <location>
        <position position="144"/>
    </location>
    <ligand>
        <name>ATP</name>
        <dbReference type="ChEBI" id="CHEBI:30616"/>
    </ligand>
</feature>
<dbReference type="OrthoDB" id="9802811at2"/>
<comment type="pathway">
    <text evidence="2">Cofactor biosynthesis; thiamine diphosphate biosynthesis; thiamine diphosphate from thiamine phosphate: step 1/1.</text>
</comment>
<dbReference type="InterPro" id="IPR006283">
    <property type="entry name" value="ThiL-like"/>
</dbReference>
<evidence type="ECO:0000256" key="2">
    <source>
        <dbReference type="HAMAP-Rule" id="MF_02128"/>
    </source>
</evidence>
<keyword evidence="6" id="KW-1185">Reference proteome</keyword>
<evidence type="ECO:0000313" key="6">
    <source>
        <dbReference type="Proteomes" id="UP000612349"/>
    </source>
</evidence>
<dbReference type="GO" id="GO:0009228">
    <property type="term" value="P:thiamine biosynthetic process"/>
    <property type="evidence" value="ECO:0007669"/>
    <property type="project" value="UniProtKB-KW"/>
</dbReference>
<keyword evidence="1 2" id="KW-0784">Thiamine biosynthesis</keyword>
<proteinExistence type="inferred from homology"/>
<dbReference type="InterPro" id="IPR010918">
    <property type="entry name" value="PurM-like_C_dom"/>
</dbReference>
<feature type="binding site" evidence="2">
    <location>
        <position position="26"/>
    </location>
    <ligand>
        <name>Mg(2+)</name>
        <dbReference type="ChEBI" id="CHEBI:18420"/>
        <label>4</label>
    </ligand>
</feature>
<dbReference type="EMBL" id="BMIP01000007">
    <property type="protein sequence ID" value="GGD77445.1"/>
    <property type="molecule type" value="Genomic_DNA"/>
</dbReference>
<keyword evidence="2" id="KW-0808">Transferase</keyword>
<dbReference type="Pfam" id="PF00586">
    <property type="entry name" value="AIRS"/>
    <property type="match status" value="1"/>
</dbReference>
<feature type="binding site" evidence="2">
    <location>
        <position position="70"/>
    </location>
    <ligand>
        <name>Mg(2+)</name>
        <dbReference type="ChEBI" id="CHEBI:18420"/>
        <label>3</label>
    </ligand>
</feature>
<feature type="binding site" evidence="2">
    <location>
        <position position="206"/>
    </location>
    <ligand>
        <name>ATP</name>
        <dbReference type="ChEBI" id="CHEBI:30616"/>
    </ligand>
</feature>
<dbReference type="CDD" id="cd02194">
    <property type="entry name" value="ThiL"/>
    <property type="match status" value="1"/>
</dbReference>
<dbReference type="GO" id="GO:0009229">
    <property type="term" value="P:thiamine diphosphate biosynthetic process"/>
    <property type="evidence" value="ECO:0007669"/>
    <property type="project" value="UniProtKB-UniRule"/>
</dbReference>
<comment type="miscellaneous">
    <text evidence="2">Reaction mechanism of ThiL seems to utilize a direct, inline transfer of the gamma-phosphate of ATP to TMP rather than a phosphorylated enzyme intermediate.</text>
</comment>
<evidence type="ECO:0000256" key="1">
    <source>
        <dbReference type="ARBA" id="ARBA00022977"/>
    </source>
</evidence>
<comment type="catalytic activity">
    <reaction evidence="2">
        <text>thiamine phosphate + ATP = thiamine diphosphate + ADP</text>
        <dbReference type="Rhea" id="RHEA:15913"/>
        <dbReference type="ChEBI" id="CHEBI:30616"/>
        <dbReference type="ChEBI" id="CHEBI:37575"/>
        <dbReference type="ChEBI" id="CHEBI:58937"/>
        <dbReference type="ChEBI" id="CHEBI:456216"/>
        <dbReference type="EC" id="2.7.4.16"/>
    </reaction>
</comment>
<feature type="binding site" evidence="2">
    <location>
        <position position="115"/>
    </location>
    <ligand>
        <name>Mg(2+)</name>
        <dbReference type="ChEBI" id="CHEBI:18420"/>
        <label>1</label>
    </ligand>
</feature>
<dbReference type="GO" id="GO:0005524">
    <property type="term" value="F:ATP binding"/>
    <property type="evidence" value="ECO:0007669"/>
    <property type="project" value="UniProtKB-UniRule"/>
</dbReference>
<feature type="binding site" evidence="2">
    <location>
        <position position="207"/>
    </location>
    <ligand>
        <name>Mg(2+)</name>
        <dbReference type="ChEBI" id="CHEBI:18420"/>
        <label>5</label>
    </ligand>
</feature>
<dbReference type="NCBIfam" id="TIGR01379">
    <property type="entry name" value="thiL"/>
    <property type="match status" value="1"/>
</dbReference>
<dbReference type="PIRSF" id="PIRSF005303">
    <property type="entry name" value="Thiam_monoph_kin"/>
    <property type="match status" value="1"/>
</dbReference>
<feature type="binding site" evidence="2">
    <location>
        <position position="296"/>
    </location>
    <ligand>
        <name>substrate</name>
    </ligand>
</feature>
<dbReference type="AlphaFoldDB" id="A0A916Z5C8"/>